<dbReference type="EMBL" id="ABJB010414309">
    <property type="status" value="NOT_ANNOTATED_CDS"/>
    <property type="molecule type" value="Genomic_DNA"/>
</dbReference>
<dbReference type="InterPro" id="IPR050476">
    <property type="entry name" value="Insect_CytP450_Detox"/>
</dbReference>
<organism>
    <name type="scientific">Ixodes scapularis</name>
    <name type="common">Black-legged tick</name>
    <name type="synonym">Deer tick</name>
    <dbReference type="NCBI Taxonomy" id="6945"/>
    <lineage>
        <taxon>Eukaryota</taxon>
        <taxon>Metazoa</taxon>
        <taxon>Ecdysozoa</taxon>
        <taxon>Arthropoda</taxon>
        <taxon>Chelicerata</taxon>
        <taxon>Arachnida</taxon>
        <taxon>Acari</taxon>
        <taxon>Parasitiformes</taxon>
        <taxon>Ixodida</taxon>
        <taxon>Ixodoidea</taxon>
        <taxon>Ixodidae</taxon>
        <taxon>Ixodinae</taxon>
        <taxon>Ixodes</taxon>
    </lineage>
</organism>
<dbReference type="GO" id="GO:0005789">
    <property type="term" value="C:endoplasmic reticulum membrane"/>
    <property type="evidence" value="ECO:0007669"/>
    <property type="project" value="UniProtKB-SubCell"/>
</dbReference>
<keyword evidence="13" id="KW-1133">Transmembrane helix</keyword>
<dbReference type="InterPro" id="IPR001128">
    <property type="entry name" value="Cyt_P450"/>
</dbReference>
<evidence type="ECO:0000256" key="6">
    <source>
        <dbReference type="ARBA" id="ARBA00022723"/>
    </source>
</evidence>
<dbReference type="GO" id="GO:0005506">
    <property type="term" value="F:iron ion binding"/>
    <property type="evidence" value="ECO:0007669"/>
    <property type="project" value="InterPro"/>
</dbReference>
<evidence type="ECO:0000256" key="13">
    <source>
        <dbReference type="SAM" id="Phobius"/>
    </source>
</evidence>
<dbReference type="PRINTS" id="PR00463">
    <property type="entry name" value="EP450I"/>
</dbReference>
<evidence type="ECO:0000256" key="3">
    <source>
        <dbReference type="ARBA" id="ARBA00004406"/>
    </source>
</evidence>
<sequence>ENIRRLSEEEVVLLTTVLFLGGFQTTSITLSFMSLLLAMHPEVQEKVRQEVKAAIESSGRLDYDTTMHKLKYTTQVMNETLRLYPPSLT</sequence>
<dbReference type="VEuPathDB" id="VectorBase:ISCW003935"/>
<proteinExistence type="inferred from homology"/>
<evidence type="ECO:0000256" key="9">
    <source>
        <dbReference type="ARBA" id="ARBA00023002"/>
    </source>
</evidence>
<protein>
    <submittedName>
        <fullName evidence="14 15">Cytochrome P450, putative</fullName>
        <ecNumber evidence="14">1.14.14.1</ecNumber>
    </submittedName>
</protein>
<dbReference type="InterPro" id="IPR002401">
    <property type="entry name" value="Cyt_P450_E_grp-I"/>
</dbReference>
<keyword evidence="5" id="KW-0349">Heme</keyword>
<evidence type="ECO:0000256" key="2">
    <source>
        <dbReference type="ARBA" id="ARBA00004174"/>
    </source>
</evidence>
<keyword evidence="7" id="KW-0256">Endoplasmic reticulum</keyword>
<dbReference type="GO" id="GO:0020037">
    <property type="term" value="F:heme binding"/>
    <property type="evidence" value="ECO:0007669"/>
    <property type="project" value="InterPro"/>
</dbReference>
<keyword evidence="8" id="KW-0492">Microsome</keyword>
<feature type="non-terminal residue" evidence="14">
    <location>
        <position position="89"/>
    </location>
</feature>
<evidence type="ECO:0000256" key="1">
    <source>
        <dbReference type="ARBA" id="ARBA00001971"/>
    </source>
</evidence>
<reference evidence="15" key="2">
    <citation type="submission" date="2020-05" db="UniProtKB">
        <authorList>
            <consortium name="EnsemblMetazoa"/>
        </authorList>
    </citation>
    <scope>IDENTIFICATION</scope>
    <source>
        <strain evidence="15">wikel</strain>
    </source>
</reference>
<evidence type="ECO:0000313" key="14">
    <source>
        <dbReference type="EMBL" id="EEC05337.1"/>
    </source>
</evidence>
<comment type="similarity">
    <text evidence="4">Belongs to the cytochrome P450 family.</text>
</comment>
<evidence type="ECO:0000256" key="11">
    <source>
        <dbReference type="ARBA" id="ARBA00023033"/>
    </source>
</evidence>
<dbReference type="PRINTS" id="PR00385">
    <property type="entry name" value="P450"/>
</dbReference>
<evidence type="ECO:0000256" key="8">
    <source>
        <dbReference type="ARBA" id="ARBA00022848"/>
    </source>
</evidence>
<keyword evidence="10" id="KW-0408">Iron</keyword>
<dbReference type="Gene3D" id="1.10.630.10">
    <property type="entry name" value="Cytochrome P450"/>
    <property type="match status" value="1"/>
</dbReference>
<keyword evidence="16" id="KW-1185">Reference proteome</keyword>
<dbReference type="InterPro" id="IPR036396">
    <property type="entry name" value="Cyt_P450_sf"/>
</dbReference>
<dbReference type="PaxDb" id="6945-B7PFG5"/>
<accession>B7PFG5</accession>
<dbReference type="Proteomes" id="UP000001555">
    <property type="component" value="Unassembled WGS sequence"/>
</dbReference>
<dbReference type="EMBL" id="DS702474">
    <property type="protein sequence ID" value="EEC05337.1"/>
    <property type="molecule type" value="Genomic_DNA"/>
</dbReference>
<feature type="non-terminal residue" evidence="14">
    <location>
        <position position="1"/>
    </location>
</feature>
<reference evidence="14 16" key="1">
    <citation type="submission" date="2008-03" db="EMBL/GenBank/DDBJ databases">
        <title>Annotation of Ixodes scapularis.</title>
        <authorList>
            <consortium name="Ixodes scapularis Genome Project Consortium"/>
            <person name="Caler E."/>
            <person name="Hannick L.I."/>
            <person name="Bidwell S."/>
            <person name="Joardar V."/>
            <person name="Thiagarajan M."/>
            <person name="Amedeo P."/>
            <person name="Galinsky K.J."/>
            <person name="Schobel S."/>
            <person name="Inman J."/>
            <person name="Hostetler J."/>
            <person name="Miller J."/>
            <person name="Hammond M."/>
            <person name="Megy K."/>
            <person name="Lawson D."/>
            <person name="Kodira C."/>
            <person name="Sutton G."/>
            <person name="Meyer J."/>
            <person name="Hill C.A."/>
            <person name="Birren B."/>
            <person name="Nene V."/>
            <person name="Collins F."/>
            <person name="Alarcon-Chaidez F."/>
            <person name="Wikel S."/>
            <person name="Strausberg R."/>
        </authorList>
    </citation>
    <scope>NUCLEOTIDE SEQUENCE [LARGE SCALE GENOMIC DNA]</scope>
    <source>
        <strain evidence="16">Wikel</strain>
        <strain evidence="14">Wikel colony</strain>
    </source>
</reference>
<dbReference type="Pfam" id="PF00067">
    <property type="entry name" value="p450"/>
    <property type="match status" value="1"/>
</dbReference>
<evidence type="ECO:0000313" key="16">
    <source>
        <dbReference type="Proteomes" id="UP000001555"/>
    </source>
</evidence>
<evidence type="ECO:0000256" key="10">
    <source>
        <dbReference type="ARBA" id="ARBA00023004"/>
    </source>
</evidence>
<dbReference type="EC" id="1.14.14.1" evidence="14"/>
<name>B7PFG5_IXOSC</name>
<comment type="cofactor">
    <cofactor evidence="1">
        <name>heme</name>
        <dbReference type="ChEBI" id="CHEBI:30413"/>
    </cofactor>
</comment>
<keyword evidence="12 13" id="KW-0472">Membrane</keyword>
<evidence type="ECO:0000256" key="5">
    <source>
        <dbReference type="ARBA" id="ARBA00022617"/>
    </source>
</evidence>
<dbReference type="EnsemblMetazoa" id="ISCW003935-RA">
    <property type="protein sequence ID" value="ISCW003935-PA"/>
    <property type="gene ID" value="ISCW003935"/>
</dbReference>
<dbReference type="GO" id="GO:0016712">
    <property type="term" value="F:oxidoreductase activity, acting on paired donors, with incorporation or reduction of molecular oxygen, reduced flavin or flavoprotein as one donor, and incorporation of one atom of oxygen"/>
    <property type="evidence" value="ECO:0007669"/>
    <property type="project" value="UniProtKB-EC"/>
</dbReference>
<keyword evidence="6" id="KW-0479">Metal-binding</keyword>
<dbReference type="AlphaFoldDB" id="B7PFG5"/>
<keyword evidence="13" id="KW-0812">Transmembrane</keyword>
<evidence type="ECO:0000256" key="12">
    <source>
        <dbReference type="ARBA" id="ARBA00023136"/>
    </source>
</evidence>
<dbReference type="PANTHER" id="PTHR24292">
    <property type="entry name" value="CYTOCHROME P450"/>
    <property type="match status" value="1"/>
</dbReference>
<keyword evidence="9 14" id="KW-0560">Oxidoreductase</keyword>
<evidence type="ECO:0000313" key="15">
    <source>
        <dbReference type="EnsemblMetazoa" id="ISCW003935-PA"/>
    </source>
</evidence>
<dbReference type="HOGENOM" id="CLU_180303_0_0_1"/>
<evidence type="ECO:0000256" key="7">
    <source>
        <dbReference type="ARBA" id="ARBA00022824"/>
    </source>
</evidence>
<dbReference type="PANTHER" id="PTHR24292:SF102">
    <property type="entry name" value="CYTOCHROME P450 FAMILY-RELATED"/>
    <property type="match status" value="1"/>
</dbReference>
<feature type="transmembrane region" description="Helical" evidence="13">
    <location>
        <begin position="12"/>
        <end position="38"/>
    </location>
</feature>
<comment type="subcellular location">
    <subcellularLocation>
        <location evidence="3">Endoplasmic reticulum membrane</location>
        <topology evidence="3">Peripheral membrane protein</topology>
    </subcellularLocation>
    <subcellularLocation>
        <location evidence="2">Microsome membrane</location>
        <topology evidence="2">Peripheral membrane protein</topology>
    </subcellularLocation>
</comment>
<keyword evidence="11" id="KW-0503">Monooxygenase</keyword>
<gene>
    <name evidence="14" type="ORF">IscW_ISCW003935</name>
</gene>
<dbReference type="VEuPathDB" id="VectorBase:ISCI003935"/>
<dbReference type="SUPFAM" id="SSF48264">
    <property type="entry name" value="Cytochrome P450"/>
    <property type="match status" value="1"/>
</dbReference>
<evidence type="ECO:0000256" key="4">
    <source>
        <dbReference type="ARBA" id="ARBA00010617"/>
    </source>
</evidence>